<dbReference type="EMBL" id="NPMS01000006">
    <property type="protein sequence ID" value="OZU88050.1"/>
    <property type="molecule type" value="Genomic_DNA"/>
</dbReference>
<evidence type="ECO:0000256" key="1">
    <source>
        <dbReference type="ARBA" id="ARBA00010928"/>
    </source>
</evidence>
<keyword evidence="2" id="KW-0560">Oxidoreductase</keyword>
<dbReference type="OrthoDB" id="9815825at2"/>
<dbReference type="Gene3D" id="3.40.50.720">
    <property type="entry name" value="NAD(P)-binding Rossmann-like Domain"/>
    <property type="match status" value="1"/>
</dbReference>
<dbReference type="RefSeq" id="WP_094886307.1">
    <property type="nucleotide sequence ID" value="NZ_NPMS01000006.1"/>
</dbReference>
<feature type="domain" description="GFO/IDH/MocA-like oxidoreductase" evidence="4">
    <location>
        <begin position="134"/>
        <end position="250"/>
    </location>
</feature>
<comment type="caution">
    <text evidence="5">The sequence shown here is derived from an EMBL/GenBank/DDBJ whole genome shotgun (WGS) entry which is preliminary data.</text>
</comment>
<dbReference type="PANTHER" id="PTHR22604:SF105">
    <property type="entry name" value="TRANS-1,2-DIHYDROBENZENE-1,2-DIOL DEHYDROGENASE"/>
    <property type="match status" value="1"/>
</dbReference>
<evidence type="ECO:0000259" key="4">
    <source>
        <dbReference type="Pfam" id="PF22725"/>
    </source>
</evidence>
<dbReference type="SUPFAM" id="SSF55347">
    <property type="entry name" value="Glyceraldehyde-3-phosphate dehydrogenase-like, C-terminal domain"/>
    <property type="match status" value="1"/>
</dbReference>
<evidence type="ECO:0000256" key="2">
    <source>
        <dbReference type="ARBA" id="ARBA00023002"/>
    </source>
</evidence>
<evidence type="ECO:0000313" key="6">
    <source>
        <dbReference type="Proteomes" id="UP000216498"/>
    </source>
</evidence>
<keyword evidence="6" id="KW-1185">Reference proteome</keyword>
<sequence length="333" mass="37210">MSKVCWGVLSTAEIAQKALIPAFERANNAKVTAIASGSGLKKAEETAEKFQIQKSYGSYDELLDDPKIDAVYIPLPNHLHKKWVTEAARKGKHILCEKPAALNTEDIMEMKKTCAENDVLFMEAYMYHFHPQHKRVKEIINSGEIGEVKFIQAGFSFLLEGTDSNIRLSSEKGGGSIYDIGCYAIHSIRNTLEMEPKSVHVHAITDPIYKVDTDAVAYMQFPDGIQASFVSSFSYAMHNKYEIYGTEGKIAVPRAYRPDLNGGDGVIIVEKSNNTRTETINADQYKNEVEHISKVILKGCSTLKHDFDNTIQNMKVIDACYESIQRNSAVELT</sequence>
<dbReference type="PANTHER" id="PTHR22604">
    <property type="entry name" value="OXIDOREDUCTASES"/>
    <property type="match status" value="1"/>
</dbReference>
<proteinExistence type="inferred from homology"/>
<evidence type="ECO:0000259" key="3">
    <source>
        <dbReference type="Pfam" id="PF01408"/>
    </source>
</evidence>
<dbReference type="InterPro" id="IPR050984">
    <property type="entry name" value="Gfo/Idh/MocA_domain"/>
</dbReference>
<gene>
    <name evidence="5" type="ORF">CIL03_13015</name>
</gene>
<dbReference type="InterPro" id="IPR036291">
    <property type="entry name" value="NAD(P)-bd_dom_sf"/>
</dbReference>
<dbReference type="InterPro" id="IPR000683">
    <property type="entry name" value="Gfo/Idh/MocA-like_OxRdtase_N"/>
</dbReference>
<dbReference type="Gene3D" id="3.30.360.10">
    <property type="entry name" value="Dihydrodipicolinate Reductase, domain 2"/>
    <property type="match status" value="1"/>
</dbReference>
<dbReference type="GO" id="GO:0016491">
    <property type="term" value="F:oxidoreductase activity"/>
    <property type="evidence" value="ECO:0007669"/>
    <property type="project" value="UniProtKB-KW"/>
</dbReference>
<dbReference type="Pfam" id="PF22725">
    <property type="entry name" value="GFO_IDH_MocA_C3"/>
    <property type="match status" value="1"/>
</dbReference>
<protein>
    <submittedName>
        <fullName evidence="5">Oxidoreductase</fullName>
    </submittedName>
</protein>
<comment type="similarity">
    <text evidence="1">Belongs to the Gfo/Idh/MocA family.</text>
</comment>
<dbReference type="InterPro" id="IPR055170">
    <property type="entry name" value="GFO_IDH_MocA-like_dom"/>
</dbReference>
<accession>A0A265N7P3</accession>
<reference evidence="5 6" key="1">
    <citation type="submission" date="2017-08" db="EMBL/GenBank/DDBJ databases">
        <title>Virgibacillus indicus sp. nov. and Virgibacillus profoundi sp. nov, two moderately halophilic bacteria isolated from marine sediment by using the Microfluidic Streak Plate.</title>
        <authorList>
            <person name="Xu B."/>
            <person name="Hu B."/>
            <person name="Wang J."/>
            <person name="Zhu Y."/>
            <person name="Huang L."/>
            <person name="Du W."/>
            <person name="Huang Y."/>
        </authorList>
    </citation>
    <scope>NUCLEOTIDE SEQUENCE [LARGE SCALE GENOMIC DNA]</scope>
    <source>
        <strain evidence="5 6">IO3-P2-C2</strain>
    </source>
</reference>
<feature type="domain" description="Gfo/Idh/MocA-like oxidoreductase N-terminal" evidence="3">
    <location>
        <begin position="13"/>
        <end position="124"/>
    </location>
</feature>
<name>A0A265N7P3_9BACI</name>
<dbReference type="AlphaFoldDB" id="A0A265N7P3"/>
<evidence type="ECO:0000313" key="5">
    <source>
        <dbReference type="EMBL" id="OZU88050.1"/>
    </source>
</evidence>
<dbReference type="GO" id="GO:0000166">
    <property type="term" value="F:nucleotide binding"/>
    <property type="evidence" value="ECO:0007669"/>
    <property type="project" value="InterPro"/>
</dbReference>
<dbReference type="SUPFAM" id="SSF51735">
    <property type="entry name" value="NAD(P)-binding Rossmann-fold domains"/>
    <property type="match status" value="1"/>
</dbReference>
<dbReference type="Proteomes" id="UP000216498">
    <property type="component" value="Unassembled WGS sequence"/>
</dbReference>
<organism evidence="5 6">
    <name type="scientific">Virgibacillus indicus</name>
    <dbReference type="NCBI Taxonomy" id="2024554"/>
    <lineage>
        <taxon>Bacteria</taxon>
        <taxon>Bacillati</taxon>
        <taxon>Bacillota</taxon>
        <taxon>Bacilli</taxon>
        <taxon>Bacillales</taxon>
        <taxon>Bacillaceae</taxon>
        <taxon>Virgibacillus</taxon>
    </lineage>
</organism>
<dbReference type="Pfam" id="PF01408">
    <property type="entry name" value="GFO_IDH_MocA"/>
    <property type="match status" value="1"/>
</dbReference>